<evidence type="ECO:0000259" key="1">
    <source>
        <dbReference type="SMART" id="SM00422"/>
    </source>
</evidence>
<dbReference type="EMBL" id="PKUN01000030">
    <property type="protein sequence ID" value="PLX59949.1"/>
    <property type="molecule type" value="Genomic_DNA"/>
</dbReference>
<feature type="domain" description="HTH merR-type" evidence="1">
    <location>
        <begin position="19"/>
        <end position="88"/>
    </location>
</feature>
<dbReference type="STRING" id="1111735.GCA_000428045_02223"/>
<dbReference type="InterPro" id="IPR000551">
    <property type="entry name" value="MerR-type_HTH_dom"/>
</dbReference>
<dbReference type="RefSeq" id="WP_029134922.1">
    <property type="nucleotide sequence ID" value="NZ_CAXXYC010000003.1"/>
</dbReference>
<name>A0A2N6CS79_9GAMM</name>
<sequence length="105" mass="12058">MKREDDIVAGLLLDEEHLLTLGELSRACCVHAEWIVELVEQGIIEPNGNDLRHWRFSGSCLSRVMRVQRLQRDLGINLAGAALALDLLDEVRRLRRRLSIIDHHQ</sequence>
<dbReference type="GO" id="GO:0006355">
    <property type="term" value="P:regulation of DNA-templated transcription"/>
    <property type="evidence" value="ECO:0007669"/>
    <property type="project" value="InterPro"/>
</dbReference>
<proteinExistence type="predicted"/>
<protein>
    <submittedName>
        <fullName evidence="2">MerR family transcriptional regulator</fullName>
    </submittedName>
</protein>
<accession>A0A2N6CS79</accession>
<gene>
    <name evidence="2" type="ORF">C0630_18855</name>
</gene>
<evidence type="ECO:0000313" key="3">
    <source>
        <dbReference type="Proteomes" id="UP000235015"/>
    </source>
</evidence>
<dbReference type="GO" id="GO:0003677">
    <property type="term" value="F:DNA binding"/>
    <property type="evidence" value="ECO:0007669"/>
    <property type="project" value="InterPro"/>
</dbReference>
<organism evidence="2 3">
    <name type="scientific">Sedimenticola selenatireducens</name>
    <dbReference type="NCBI Taxonomy" id="191960"/>
    <lineage>
        <taxon>Bacteria</taxon>
        <taxon>Pseudomonadati</taxon>
        <taxon>Pseudomonadota</taxon>
        <taxon>Gammaproteobacteria</taxon>
        <taxon>Chromatiales</taxon>
        <taxon>Sedimenticolaceae</taxon>
        <taxon>Sedimenticola</taxon>
    </lineage>
</organism>
<dbReference type="InterPro" id="IPR009061">
    <property type="entry name" value="DNA-bd_dom_put_sf"/>
</dbReference>
<dbReference type="Proteomes" id="UP000235015">
    <property type="component" value="Unassembled WGS sequence"/>
</dbReference>
<reference evidence="2 3" key="1">
    <citation type="submission" date="2017-11" db="EMBL/GenBank/DDBJ databases">
        <title>Genome-resolved metagenomics identifies genetic mobility, metabolic interactions, and unexpected diversity in perchlorate-reducing communities.</title>
        <authorList>
            <person name="Barnum T.P."/>
            <person name="Figueroa I.A."/>
            <person name="Carlstrom C.I."/>
            <person name="Lucas L.N."/>
            <person name="Engelbrektson A.L."/>
            <person name="Coates J.D."/>
        </authorList>
    </citation>
    <scope>NUCLEOTIDE SEQUENCE [LARGE SCALE GENOMIC DNA]</scope>
    <source>
        <strain evidence="2">BM301</strain>
    </source>
</reference>
<dbReference type="SMART" id="SM00422">
    <property type="entry name" value="HTH_MERR"/>
    <property type="match status" value="1"/>
</dbReference>
<dbReference type="Gene3D" id="1.10.1660.10">
    <property type="match status" value="1"/>
</dbReference>
<dbReference type="SUPFAM" id="SSF46955">
    <property type="entry name" value="Putative DNA-binding domain"/>
    <property type="match status" value="1"/>
</dbReference>
<comment type="caution">
    <text evidence="2">The sequence shown here is derived from an EMBL/GenBank/DDBJ whole genome shotgun (WGS) entry which is preliminary data.</text>
</comment>
<evidence type="ECO:0000313" key="2">
    <source>
        <dbReference type="EMBL" id="PLX59949.1"/>
    </source>
</evidence>
<dbReference type="AlphaFoldDB" id="A0A2N6CS79"/>
<dbReference type="Pfam" id="PF13591">
    <property type="entry name" value="MerR_2"/>
    <property type="match status" value="1"/>
</dbReference>